<feature type="transmembrane region" description="Helical" evidence="9">
    <location>
        <begin position="478"/>
        <end position="497"/>
    </location>
</feature>
<evidence type="ECO:0000313" key="12">
    <source>
        <dbReference type="EMBL" id="UWZ78008.1"/>
    </source>
</evidence>
<evidence type="ECO:0000256" key="4">
    <source>
        <dbReference type="ARBA" id="ARBA00022617"/>
    </source>
</evidence>
<keyword evidence="5" id="KW-0479">Metal-binding</keyword>
<proteinExistence type="predicted"/>
<organism evidence="12 13">
    <name type="scientific">Geoalkalibacter halelectricus</name>
    <dbReference type="NCBI Taxonomy" id="2847045"/>
    <lineage>
        <taxon>Bacteria</taxon>
        <taxon>Pseudomonadati</taxon>
        <taxon>Thermodesulfobacteriota</taxon>
        <taxon>Desulfuromonadia</taxon>
        <taxon>Desulfuromonadales</taxon>
        <taxon>Geoalkalibacteraceae</taxon>
        <taxon>Geoalkalibacter</taxon>
    </lineage>
</organism>
<dbReference type="InterPro" id="IPR036280">
    <property type="entry name" value="Multihaem_cyt_sf"/>
</dbReference>
<keyword evidence="8" id="KW-0408">Iron</keyword>
<dbReference type="Gene3D" id="3.90.10.10">
    <property type="entry name" value="Cytochrome C3"/>
    <property type="match status" value="2"/>
</dbReference>
<feature type="signal peptide" evidence="10">
    <location>
        <begin position="1"/>
        <end position="24"/>
    </location>
</feature>
<evidence type="ECO:0000256" key="8">
    <source>
        <dbReference type="ARBA" id="ARBA00023004"/>
    </source>
</evidence>
<evidence type="ECO:0000256" key="7">
    <source>
        <dbReference type="ARBA" id="ARBA00022982"/>
    </source>
</evidence>
<dbReference type="RefSeq" id="WP_260746356.1">
    <property type="nucleotide sequence ID" value="NZ_CP092109.1"/>
</dbReference>
<evidence type="ECO:0000259" key="11">
    <source>
        <dbReference type="Pfam" id="PF14537"/>
    </source>
</evidence>
<evidence type="ECO:0000256" key="3">
    <source>
        <dbReference type="ARBA" id="ARBA00022448"/>
    </source>
</evidence>
<feature type="transmembrane region" description="Helical" evidence="9">
    <location>
        <begin position="354"/>
        <end position="378"/>
    </location>
</feature>
<keyword evidence="7" id="KW-0249">Electron transport</keyword>
<feature type="transmembrane region" description="Helical" evidence="9">
    <location>
        <begin position="509"/>
        <end position="534"/>
    </location>
</feature>
<dbReference type="Gene3D" id="1.20.950.20">
    <property type="entry name" value="Transmembrane di-heme cytochromes, Chain C"/>
    <property type="match status" value="1"/>
</dbReference>
<dbReference type="EMBL" id="CP092109">
    <property type="protein sequence ID" value="UWZ78008.1"/>
    <property type="molecule type" value="Genomic_DNA"/>
</dbReference>
<evidence type="ECO:0000256" key="1">
    <source>
        <dbReference type="ARBA" id="ARBA00001926"/>
    </source>
</evidence>
<evidence type="ECO:0000256" key="5">
    <source>
        <dbReference type="ARBA" id="ARBA00022723"/>
    </source>
</evidence>
<dbReference type="Pfam" id="PF14537">
    <property type="entry name" value="Cytochrom_c3_2"/>
    <property type="match status" value="1"/>
</dbReference>
<dbReference type="SUPFAM" id="SSF48695">
    <property type="entry name" value="Multiheme cytochromes"/>
    <property type="match status" value="1"/>
</dbReference>
<keyword evidence="9" id="KW-0812">Transmembrane</keyword>
<feature type="transmembrane region" description="Helical" evidence="9">
    <location>
        <begin position="591"/>
        <end position="616"/>
    </location>
</feature>
<accession>A0ABY5ZHF4</accession>
<protein>
    <submittedName>
        <fullName evidence="12">Cytochrome c3 family protein</fullName>
    </submittedName>
</protein>
<evidence type="ECO:0000313" key="13">
    <source>
        <dbReference type="Proteomes" id="UP001060414"/>
    </source>
</evidence>
<dbReference type="PANTHER" id="PTHR35038:SF6">
    <property type="entry name" value="SURFACE LOCALIZED DECAHEME CYTOCHROME C LIPOPROTEIN"/>
    <property type="match status" value="1"/>
</dbReference>
<sequence length="621" mass="70771">MLKLFSRFAVAVLLLLPLSLPAQADVHNGLAIDPMTCLECHDNVVSAETFAASVHGRNACTSCHTDITDLDAHMMGEQVPGPAQCVRCHKQETAEHFASVHMLVGIGCADCHHDIHSHQYWQGDKNIANDKCTECHWDSWEVYNESIHGQGVARGNMDSAACFDCHNLHRIEEVGDHEDFENRLFHTTVCLDCHADQDMMARNNVNTVAVSTFMSSYHGKTWRLGYPELVAGCADCHSSHGVLNHTDPRASTHQDNLVATCGACHPGATPLFVQFYSHGDMTDRENYPILYWTFVAMTSLLVSVFAVFWVHTLLWMFRGFVENREKRAALIRGEVPHHIPEAHKIYRRFNRLHIFLHLLVIISFLGLSLTGLPLKFAGQPWARLLMEFFGGAHNAALIHRWCAVITFVYFGASLVMSWNFLFVRKDIPGNPLQRLFGPDSLFPNLRDVRDVTGMFRWFLFLGPKPVFERWTYWEKFDFLAVFWGMIAIGGSGLMLWFPEFFGGFLPGWAFNVATIVHSDEALLATGFIFTVHFFNTHGRPEKFPMDFVIFNGEINKEEFIEERLDQWKRYEEMGITEQYVKEKPSGVLYDFILKTFGFIALFTGIGLVFLMIYAFMTTGFH</sequence>
<keyword evidence="9" id="KW-0472">Membrane</keyword>
<name>A0ABY5ZHF4_9BACT</name>
<keyword evidence="4" id="KW-0349">Heme</keyword>
<evidence type="ECO:0000256" key="10">
    <source>
        <dbReference type="SAM" id="SignalP"/>
    </source>
</evidence>
<dbReference type="InterPro" id="IPR012286">
    <property type="entry name" value="Tetrahaem_cytochrome"/>
</dbReference>
<comment type="cofactor">
    <cofactor evidence="1">
        <name>heme c</name>
        <dbReference type="ChEBI" id="CHEBI:61717"/>
    </cofactor>
</comment>
<evidence type="ECO:0000256" key="9">
    <source>
        <dbReference type="SAM" id="Phobius"/>
    </source>
</evidence>
<evidence type="ECO:0000256" key="6">
    <source>
        <dbReference type="ARBA" id="ARBA00022729"/>
    </source>
</evidence>
<dbReference type="PANTHER" id="PTHR35038">
    <property type="entry name" value="DISSIMILATORY SULFITE REDUCTASE SIRA"/>
    <property type="match status" value="1"/>
</dbReference>
<keyword evidence="13" id="KW-1185">Reference proteome</keyword>
<gene>
    <name evidence="12" type="ORF">L9S41_09870</name>
</gene>
<dbReference type="Proteomes" id="UP001060414">
    <property type="component" value="Chromosome"/>
</dbReference>
<feature type="transmembrane region" description="Helical" evidence="9">
    <location>
        <begin position="289"/>
        <end position="317"/>
    </location>
</feature>
<dbReference type="InterPro" id="IPR051829">
    <property type="entry name" value="Multiheme_Cytochr_ET"/>
</dbReference>
<evidence type="ECO:0000256" key="2">
    <source>
        <dbReference type="ARBA" id="ARBA00004196"/>
    </source>
</evidence>
<feature type="chain" id="PRO_5047154885" evidence="10">
    <location>
        <begin position="25"/>
        <end position="621"/>
    </location>
</feature>
<keyword evidence="6 10" id="KW-0732">Signal</keyword>
<keyword evidence="3" id="KW-0813">Transport</keyword>
<reference evidence="12" key="1">
    <citation type="journal article" date="2022" name="Environ. Microbiol.">
        <title>Geoalkalibacter halelectricus SAP #1 sp. nov. possessing extracellular electron transfer and mineral#reducing capabilities from a haloalkaline environment.</title>
        <authorList>
            <person name="Yadav S."/>
            <person name="Singh R."/>
            <person name="Sundharam S.S."/>
            <person name="Chaudhary S."/>
            <person name="Krishnamurthi S."/>
            <person name="Patil S.A."/>
        </authorList>
    </citation>
    <scope>NUCLEOTIDE SEQUENCE</scope>
    <source>
        <strain evidence="12">SAP-1</strain>
    </source>
</reference>
<comment type="subcellular location">
    <subcellularLocation>
        <location evidence="2">Cell envelope</location>
    </subcellularLocation>
</comment>
<feature type="transmembrane region" description="Helical" evidence="9">
    <location>
        <begin position="398"/>
        <end position="423"/>
    </location>
</feature>
<feature type="domain" description="Tetrahaem cytochrome" evidence="11">
    <location>
        <begin position="101"/>
        <end position="194"/>
    </location>
</feature>
<keyword evidence="9" id="KW-1133">Transmembrane helix</keyword>